<dbReference type="Pfam" id="PF06750">
    <property type="entry name" value="A24_N_bact"/>
    <property type="match status" value="1"/>
</dbReference>
<evidence type="ECO:0000313" key="10">
    <source>
        <dbReference type="EMBL" id="OGE76033.1"/>
    </source>
</evidence>
<evidence type="ECO:0000256" key="4">
    <source>
        <dbReference type="ARBA" id="ARBA00022692"/>
    </source>
</evidence>
<feature type="transmembrane region" description="Helical" evidence="7">
    <location>
        <begin position="144"/>
        <end position="162"/>
    </location>
</feature>
<gene>
    <name evidence="10" type="ORF">A3K06_02005</name>
</gene>
<feature type="domain" description="Prepilin type IV endopeptidase peptidase" evidence="8">
    <location>
        <begin position="126"/>
        <end position="228"/>
    </location>
</feature>
<feature type="transmembrane region" description="Helical" evidence="7">
    <location>
        <begin position="168"/>
        <end position="186"/>
    </location>
</feature>
<dbReference type="Pfam" id="PF01478">
    <property type="entry name" value="Peptidase_A24"/>
    <property type="match status" value="1"/>
</dbReference>
<dbReference type="AlphaFoldDB" id="A0A1F5NEM3"/>
<sequence length="273" mass="30346">MIFFVFIFGLIVGSFLNAVIHRLHTGESIVARHSRCPRCHHELSAADLIPLVSFALLRGRCRYCRKPISWQYPAVELATALSFILIYVSSPSPFLPPAWGRNFFFSFPPLVGGIEGGGLQFIASAVFTCFLIIIFVYDLRHYLILDKIIFPAAALALLYAILQDRLVEAFLGAAILAGFFGFLFIISRGRWIGFGDVKLGVFLGLLIPFPETLVLFFLAYLTGAVVGLLLIASRSKSLRSRLPFGTFLTFAAFVAMLYGNELVDWYFGLVGLK</sequence>
<dbReference type="EMBL" id="MFEG01000019">
    <property type="protein sequence ID" value="OGE76033.1"/>
    <property type="molecule type" value="Genomic_DNA"/>
</dbReference>
<feature type="domain" description="Prepilin peptidase A24 N-terminal" evidence="9">
    <location>
        <begin position="7"/>
        <end position="88"/>
    </location>
</feature>
<dbReference type="GO" id="GO:0004190">
    <property type="term" value="F:aspartic-type endopeptidase activity"/>
    <property type="evidence" value="ECO:0007669"/>
    <property type="project" value="InterPro"/>
</dbReference>
<dbReference type="GO" id="GO:0006465">
    <property type="term" value="P:signal peptide processing"/>
    <property type="evidence" value="ECO:0007669"/>
    <property type="project" value="TreeGrafter"/>
</dbReference>
<feature type="transmembrane region" description="Helical" evidence="7">
    <location>
        <begin position="70"/>
        <end position="90"/>
    </location>
</feature>
<comment type="similarity">
    <text evidence="2">Belongs to the peptidase A24 family.</text>
</comment>
<dbReference type="PANTHER" id="PTHR30487:SF0">
    <property type="entry name" value="PREPILIN LEADER PEPTIDASE_N-METHYLTRANSFERASE-RELATED"/>
    <property type="match status" value="1"/>
</dbReference>
<evidence type="ECO:0000256" key="7">
    <source>
        <dbReference type="SAM" id="Phobius"/>
    </source>
</evidence>
<dbReference type="InterPro" id="IPR010627">
    <property type="entry name" value="Prepilin_pept_A24_N"/>
</dbReference>
<dbReference type="InterPro" id="IPR050882">
    <property type="entry name" value="Prepilin_peptidase/N-MTase"/>
</dbReference>
<evidence type="ECO:0000256" key="2">
    <source>
        <dbReference type="ARBA" id="ARBA00005801"/>
    </source>
</evidence>
<proteinExistence type="inferred from homology"/>
<dbReference type="Gene3D" id="1.20.120.1220">
    <property type="match status" value="1"/>
</dbReference>
<evidence type="ECO:0000259" key="9">
    <source>
        <dbReference type="Pfam" id="PF06750"/>
    </source>
</evidence>
<feature type="transmembrane region" description="Helical" evidence="7">
    <location>
        <begin position="213"/>
        <end position="232"/>
    </location>
</feature>
<evidence type="ECO:0000256" key="6">
    <source>
        <dbReference type="ARBA" id="ARBA00023136"/>
    </source>
</evidence>
<comment type="subcellular location">
    <subcellularLocation>
        <location evidence="1">Cell membrane</location>
        <topology evidence="1">Multi-pass membrane protein</topology>
    </subcellularLocation>
</comment>
<reference evidence="10 11" key="1">
    <citation type="journal article" date="2016" name="Nat. Commun.">
        <title>Thousands of microbial genomes shed light on interconnected biogeochemical processes in an aquifer system.</title>
        <authorList>
            <person name="Anantharaman K."/>
            <person name="Brown C.T."/>
            <person name="Hug L.A."/>
            <person name="Sharon I."/>
            <person name="Castelle C.J."/>
            <person name="Probst A.J."/>
            <person name="Thomas B.C."/>
            <person name="Singh A."/>
            <person name="Wilkins M.J."/>
            <person name="Karaoz U."/>
            <person name="Brodie E.L."/>
            <person name="Williams K.H."/>
            <person name="Hubbard S.S."/>
            <person name="Banfield J.F."/>
        </authorList>
    </citation>
    <scope>NUCLEOTIDE SEQUENCE [LARGE SCALE GENOMIC DNA]</scope>
</reference>
<protein>
    <recommendedName>
        <fullName evidence="12">Prepilin peptidase</fullName>
    </recommendedName>
</protein>
<evidence type="ECO:0000256" key="5">
    <source>
        <dbReference type="ARBA" id="ARBA00022989"/>
    </source>
</evidence>
<dbReference type="InterPro" id="IPR000045">
    <property type="entry name" value="Prepilin_IV_endopep_pep"/>
</dbReference>
<feature type="transmembrane region" description="Helical" evidence="7">
    <location>
        <begin position="110"/>
        <end position="137"/>
    </location>
</feature>
<accession>A0A1F5NEM3</accession>
<dbReference type="GO" id="GO:0005886">
    <property type="term" value="C:plasma membrane"/>
    <property type="evidence" value="ECO:0007669"/>
    <property type="project" value="UniProtKB-SubCell"/>
</dbReference>
<evidence type="ECO:0000256" key="3">
    <source>
        <dbReference type="ARBA" id="ARBA00022475"/>
    </source>
</evidence>
<evidence type="ECO:0000313" key="11">
    <source>
        <dbReference type="Proteomes" id="UP000176547"/>
    </source>
</evidence>
<keyword evidence="3" id="KW-1003">Cell membrane</keyword>
<comment type="caution">
    <text evidence="10">The sequence shown here is derived from an EMBL/GenBank/DDBJ whole genome shotgun (WGS) entry which is preliminary data.</text>
</comment>
<dbReference type="Proteomes" id="UP000176547">
    <property type="component" value="Unassembled WGS sequence"/>
</dbReference>
<organism evidence="10 11">
    <name type="scientific">Candidatus Doudnabacteria bacterium RIFCSPHIGHO2_01_52_17</name>
    <dbReference type="NCBI Taxonomy" id="1817820"/>
    <lineage>
        <taxon>Bacteria</taxon>
        <taxon>Candidatus Doudnaibacteriota</taxon>
    </lineage>
</organism>
<name>A0A1F5NEM3_9BACT</name>
<keyword evidence="4 7" id="KW-0812">Transmembrane</keyword>
<keyword evidence="5 7" id="KW-1133">Transmembrane helix</keyword>
<evidence type="ECO:0008006" key="12">
    <source>
        <dbReference type="Google" id="ProtNLM"/>
    </source>
</evidence>
<dbReference type="PANTHER" id="PTHR30487">
    <property type="entry name" value="TYPE 4 PREPILIN-LIKE PROTEINS LEADER PEPTIDE-PROCESSING ENZYME"/>
    <property type="match status" value="1"/>
</dbReference>
<evidence type="ECO:0000259" key="8">
    <source>
        <dbReference type="Pfam" id="PF01478"/>
    </source>
</evidence>
<keyword evidence="6 7" id="KW-0472">Membrane</keyword>
<evidence type="ECO:0000256" key="1">
    <source>
        <dbReference type="ARBA" id="ARBA00004651"/>
    </source>
</evidence>
<feature type="transmembrane region" description="Helical" evidence="7">
    <location>
        <begin position="244"/>
        <end position="267"/>
    </location>
</feature>